<proteinExistence type="predicted"/>
<dbReference type="RefSeq" id="WP_379695971.1">
    <property type="nucleotide sequence ID" value="NZ_JBHSXH010000015.1"/>
</dbReference>
<keyword evidence="2" id="KW-0812">Transmembrane</keyword>
<accession>A0ABD5U1J5</accession>
<dbReference type="Proteomes" id="UP001596408">
    <property type="component" value="Unassembled WGS sequence"/>
</dbReference>
<evidence type="ECO:0000256" key="2">
    <source>
        <dbReference type="SAM" id="Phobius"/>
    </source>
</evidence>
<feature type="region of interest" description="Disordered" evidence="1">
    <location>
        <begin position="45"/>
        <end position="88"/>
    </location>
</feature>
<feature type="compositionally biased region" description="Acidic residues" evidence="1">
    <location>
        <begin position="53"/>
        <end position="63"/>
    </location>
</feature>
<feature type="compositionally biased region" description="Basic and acidic residues" evidence="1">
    <location>
        <begin position="1"/>
        <end position="14"/>
    </location>
</feature>
<feature type="transmembrane region" description="Helical" evidence="2">
    <location>
        <begin position="115"/>
        <end position="134"/>
    </location>
</feature>
<evidence type="ECO:0000313" key="4">
    <source>
        <dbReference type="Proteomes" id="UP001596408"/>
    </source>
</evidence>
<protein>
    <submittedName>
        <fullName evidence="3">Uncharacterized protein</fullName>
    </submittedName>
</protein>
<name>A0ABD5U1J5_9EURY</name>
<evidence type="ECO:0000313" key="3">
    <source>
        <dbReference type="EMBL" id="MFC6825597.1"/>
    </source>
</evidence>
<sequence length="135" mass="14737">MRDDSQYDDSRDEYGYEEMNDRSSSQSRLPVPTIPWGWAPASFRSGDDHVTGDEDYDTVAGDDEGYRRSEDDQFAGGPDDRPSGGDDDSWLDEGLITLLIVSGALLFLFPEPATSAVGIVLLGIGIIAWAADIML</sequence>
<feature type="transmembrane region" description="Helical" evidence="2">
    <location>
        <begin position="90"/>
        <end position="109"/>
    </location>
</feature>
<dbReference type="AlphaFoldDB" id="A0ABD5U1J5"/>
<comment type="caution">
    <text evidence="3">The sequence shown here is derived from an EMBL/GenBank/DDBJ whole genome shotgun (WGS) entry which is preliminary data.</text>
</comment>
<reference evidence="3 4" key="1">
    <citation type="journal article" date="2019" name="Int. J. Syst. Evol. Microbiol.">
        <title>The Global Catalogue of Microorganisms (GCM) 10K type strain sequencing project: providing services to taxonomists for standard genome sequencing and annotation.</title>
        <authorList>
            <consortium name="The Broad Institute Genomics Platform"/>
            <consortium name="The Broad Institute Genome Sequencing Center for Infectious Disease"/>
            <person name="Wu L."/>
            <person name="Ma J."/>
        </authorList>
    </citation>
    <scope>NUCLEOTIDE SEQUENCE [LARGE SCALE GENOMIC DNA]</scope>
    <source>
        <strain evidence="3 4">YIM 94188</strain>
    </source>
</reference>
<keyword evidence="2" id="KW-1133">Transmembrane helix</keyword>
<evidence type="ECO:0000256" key="1">
    <source>
        <dbReference type="SAM" id="MobiDB-lite"/>
    </source>
</evidence>
<organism evidence="3 4">
    <name type="scientific">Halopelagius fulvigenes</name>
    <dbReference type="NCBI Taxonomy" id="1198324"/>
    <lineage>
        <taxon>Archaea</taxon>
        <taxon>Methanobacteriati</taxon>
        <taxon>Methanobacteriota</taxon>
        <taxon>Stenosarchaea group</taxon>
        <taxon>Halobacteria</taxon>
        <taxon>Halobacteriales</taxon>
        <taxon>Haloferacaceae</taxon>
    </lineage>
</organism>
<feature type="region of interest" description="Disordered" evidence="1">
    <location>
        <begin position="1"/>
        <end position="33"/>
    </location>
</feature>
<dbReference type="EMBL" id="JBHSXH010000015">
    <property type="protein sequence ID" value="MFC6825597.1"/>
    <property type="molecule type" value="Genomic_DNA"/>
</dbReference>
<keyword evidence="4" id="KW-1185">Reference proteome</keyword>
<keyword evidence="2" id="KW-0472">Membrane</keyword>
<gene>
    <name evidence="3" type="ORF">ACFQEV_11440</name>
</gene>